<proteinExistence type="predicted"/>
<dbReference type="EMBL" id="CALSDN010000005">
    <property type="protein sequence ID" value="CAH6720992.1"/>
    <property type="molecule type" value="Genomic_DNA"/>
</dbReference>
<gene>
    <name evidence="1" type="ORF">CLIB1444_05S01200</name>
</gene>
<protein>
    <submittedName>
        <fullName evidence="1">Uncharacterized protein</fullName>
    </submittedName>
</protein>
<keyword evidence="2" id="KW-1185">Reference proteome</keyword>
<evidence type="ECO:0000313" key="1">
    <source>
        <dbReference type="EMBL" id="CAH6720992.1"/>
    </source>
</evidence>
<comment type="caution">
    <text evidence="1">The sequence shown here is derived from an EMBL/GenBank/DDBJ whole genome shotgun (WGS) entry which is preliminary data.</text>
</comment>
<dbReference type="Proteomes" id="UP001152531">
    <property type="component" value="Unassembled WGS sequence"/>
</dbReference>
<accession>A0ACA9Y7K5</accession>
<name>A0ACA9Y7K5_9ASCO</name>
<reference evidence="1" key="1">
    <citation type="submission" date="2022-06" db="EMBL/GenBank/DDBJ databases">
        <authorList>
            <person name="Legras J.-L."/>
            <person name="Devillers H."/>
            <person name="Grondin C."/>
        </authorList>
    </citation>
    <scope>NUCLEOTIDE SEQUENCE</scope>
    <source>
        <strain evidence="1">CLIB 1444</strain>
    </source>
</reference>
<sequence>MEDINERQKRIALLRAQRKAGNKPQVTKEEPKQANTESDVPETIPTPNEINVMKLSGNETVELVSKDIENRIFARSKEVADNAIEFENLEVEKKPTYNQDLKDSMKREFEIAQQRTNKVINQILQEKYTTKND</sequence>
<evidence type="ECO:0000313" key="2">
    <source>
        <dbReference type="Proteomes" id="UP001152531"/>
    </source>
</evidence>
<organism evidence="1 2">
    <name type="scientific">[Candida] jaroonii</name>
    <dbReference type="NCBI Taxonomy" id="467808"/>
    <lineage>
        <taxon>Eukaryota</taxon>
        <taxon>Fungi</taxon>
        <taxon>Dikarya</taxon>
        <taxon>Ascomycota</taxon>
        <taxon>Saccharomycotina</taxon>
        <taxon>Pichiomycetes</taxon>
        <taxon>Debaryomycetaceae</taxon>
        <taxon>Yamadazyma</taxon>
    </lineage>
</organism>